<evidence type="ECO:0000256" key="1">
    <source>
        <dbReference type="ARBA" id="ARBA00022801"/>
    </source>
</evidence>
<dbReference type="Proteomes" id="UP001302349">
    <property type="component" value="Chromosome"/>
</dbReference>
<dbReference type="PANTHER" id="PTHR11014">
    <property type="entry name" value="PEPTIDASE M20 FAMILY MEMBER"/>
    <property type="match status" value="1"/>
</dbReference>
<dbReference type="Pfam" id="PF07687">
    <property type="entry name" value="M20_dimer"/>
    <property type="match status" value="1"/>
</dbReference>
<gene>
    <name evidence="4" type="ORF">RT717_15235</name>
</gene>
<feature type="domain" description="Peptidase M20 dimerisation" evidence="3">
    <location>
        <begin position="227"/>
        <end position="326"/>
    </location>
</feature>
<dbReference type="PIRSF" id="PIRSF005962">
    <property type="entry name" value="Pept_M20D_amidohydro"/>
    <property type="match status" value="1"/>
</dbReference>
<reference evidence="4 5" key="1">
    <citation type="journal article" date="2023" name="Microbiol. Resour. Announc.">
        <title>Complete Genome Sequence of Imperialibacter roseus strain P4T.</title>
        <authorList>
            <person name="Tizabi D.R."/>
            <person name="Bachvaroff T."/>
            <person name="Hill R.T."/>
        </authorList>
    </citation>
    <scope>NUCLEOTIDE SEQUENCE [LARGE SCALE GENOMIC DNA]</scope>
    <source>
        <strain evidence="4 5">P4T</strain>
    </source>
</reference>
<dbReference type="EMBL" id="CP136051">
    <property type="protein sequence ID" value="WOK04433.1"/>
    <property type="molecule type" value="Genomic_DNA"/>
</dbReference>
<dbReference type="RefSeq" id="WP_317487243.1">
    <property type="nucleotide sequence ID" value="NZ_CP136051.1"/>
</dbReference>
<accession>A0ABZ0IIY0</accession>
<feature type="signal peptide" evidence="2">
    <location>
        <begin position="1"/>
        <end position="23"/>
    </location>
</feature>
<evidence type="ECO:0000313" key="4">
    <source>
        <dbReference type="EMBL" id="WOK04433.1"/>
    </source>
</evidence>
<protein>
    <submittedName>
        <fullName evidence="4">Amidohydrolase</fullName>
    </submittedName>
</protein>
<dbReference type="PANTHER" id="PTHR11014:SF63">
    <property type="entry name" value="METALLOPEPTIDASE, PUTATIVE (AFU_ORTHOLOGUE AFUA_6G09600)-RELATED"/>
    <property type="match status" value="1"/>
</dbReference>
<dbReference type="InterPro" id="IPR002933">
    <property type="entry name" value="Peptidase_M20"/>
</dbReference>
<evidence type="ECO:0000259" key="3">
    <source>
        <dbReference type="Pfam" id="PF07687"/>
    </source>
</evidence>
<evidence type="ECO:0000313" key="5">
    <source>
        <dbReference type="Proteomes" id="UP001302349"/>
    </source>
</evidence>
<dbReference type="InterPro" id="IPR017439">
    <property type="entry name" value="Amidohydrolase"/>
</dbReference>
<name>A0ABZ0IIY0_9BACT</name>
<keyword evidence="1" id="KW-0378">Hydrolase</keyword>
<keyword evidence="5" id="KW-1185">Reference proteome</keyword>
<organism evidence="4 5">
    <name type="scientific">Imperialibacter roseus</name>
    <dbReference type="NCBI Taxonomy" id="1324217"/>
    <lineage>
        <taxon>Bacteria</taxon>
        <taxon>Pseudomonadati</taxon>
        <taxon>Bacteroidota</taxon>
        <taxon>Cytophagia</taxon>
        <taxon>Cytophagales</taxon>
        <taxon>Flammeovirgaceae</taxon>
        <taxon>Imperialibacter</taxon>
    </lineage>
</organism>
<proteinExistence type="predicted"/>
<keyword evidence="2" id="KW-0732">Signal</keyword>
<dbReference type="Pfam" id="PF01546">
    <property type="entry name" value="Peptidase_M20"/>
    <property type="match status" value="1"/>
</dbReference>
<dbReference type="Gene3D" id="3.30.70.360">
    <property type="match status" value="1"/>
</dbReference>
<dbReference type="InterPro" id="IPR036264">
    <property type="entry name" value="Bact_exopeptidase_dim_dom"/>
</dbReference>
<feature type="chain" id="PRO_5045073058" evidence="2">
    <location>
        <begin position="24"/>
        <end position="435"/>
    </location>
</feature>
<evidence type="ECO:0000256" key="2">
    <source>
        <dbReference type="SAM" id="SignalP"/>
    </source>
</evidence>
<dbReference type="SUPFAM" id="SSF53187">
    <property type="entry name" value="Zn-dependent exopeptidases"/>
    <property type="match status" value="1"/>
</dbReference>
<sequence>MQCKQSPGITLLFLIVLSTSAFGQKGKKDFQNEINQKTASIEPKVISWYEDIHENPELSNREFRTAMLVAKHLERLDIEVTTGIAHTGVVGVLKGGLPGPVIAIRADMDALPVVEEADLPFASKVRTTYNDQEVGVMHACGHDAHVACLMGAAEVLAGMRKQLKGTILFIFQPAEEGAPAGEEGGAELMVQEGIFNNLQPEAVFALHTDGRFDAGTLAVRPYGMCAGADQLEIIVKGKQSHGAFPWLGNDPIVVASQIVVGLQVIPSRQLDMTKALSLVTIGSIHGGVRGNIIPNEVRMLGTIRTFDTDIREDFHRRIRQTAQSIAEASGATAEVIISGSNPVTFNDPELLTKMTPTLLKVTGEGNLITPSVEMGAEDFPFLTQNAKGLYFYLGVRTPGKEIESQHSPTYYVDESSLQLGVRALSSLAIDYLNGR</sequence>
<dbReference type="SUPFAM" id="SSF55031">
    <property type="entry name" value="Bacterial exopeptidase dimerisation domain"/>
    <property type="match status" value="1"/>
</dbReference>
<dbReference type="Gene3D" id="3.40.630.10">
    <property type="entry name" value="Zn peptidases"/>
    <property type="match status" value="1"/>
</dbReference>
<dbReference type="NCBIfam" id="TIGR01891">
    <property type="entry name" value="amidohydrolases"/>
    <property type="match status" value="1"/>
</dbReference>
<dbReference type="InterPro" id="IPR011650">
    <property type="entry name" value="Peptidase_M20_dimer"/>
</dbReference>